<evidence type="ECO:0000259" key="6">
    <source>
        <dbReference type="PROSITE" id="PS51898"/>
    </source>
</evidence>
<feature type="domain" description="Core-binding (CB)" evidence="7">
    <location>
        <begin position="57"/>
        <end position="134"/>
    </location>
</feature>
<protein>
    <submittedName>
        <fullName evidence="8">Site-specific integrase</fullName>
    </submittedName>
</protein>
<organism evidence="8 9">
    <name type="scientific">Massilia norwichensis</name>
    <dbReference type="NCBI Taxonomy" id="1442366"/>
    <lineage>
        <taxon>Bacteria</taxon>
        <taxon>Pseudomonadati</taxon>
        <taxon>Pseudomonadota</taxon>
        <taxon>Betaproteobacteria</taxon>
        <taxon>Burkholderiales</taxon>
        <taxon>Oxalobacteraceae</taxon>
        <taxon>Telluria group</taxon>
        <taxon>Massilia</taxon>
    </lineage>
</organism>
<dbReference type="PROSITE" id="PS51898">
    <property type="entry name" value="TYR_RECOMBINASE"/>
    <property type="match status" value="1"/>
</dbReference>
<feature type="domain" description="Tyr recombinase" evidence="6">
    <location>
        <begin position="154"/>
        <end position="322"/>
    </location>
</feature>
<dbReference type="InterPro" id="IPR050090">
    <property type="entry name" value="Tyrosine_recombinase_XerCD"/>
</dbReference>
<sequence length="335" mass="38761">MSLYKRGSTWWIDFTTPSGARVRRSSETSNKVEAQELHDRLKAEHWRLQKLGEQPRRTWDEAASKWLKETAHKRTHHEDVLKLDWLRQFLRNRVLADITRDEIAAIGARKRAESSNATANRYLALIRAILRKASLEWEWTGRVPKVKMYPEPKRRVRWITPKQAKALLDALPEHQRDIALFALATGLRQGNVVRLQWSQVDIERRTAWIAADEAKGGEDIHVSLCDLAVEVLEGQRGKHLERVFTYDGNPIKYVNTKAWRNALKRAGIADFRWHDLRHTWASWLIQNGTPLYDLQEMGGWKSAAMVRRYAHLAPAHMARHAAVVDGLLRVTSTAQ</sequence>
<proteinExistence type="inferred from homology"/>
<dbReference type="Pfam" id="PF00589">
    <property type="entry name" value="Phage_integrase"/>
    <property type="match status" value="1"/>
</dbReference>
<evidence type="ECO:0000256" key="4">
    <source>
        <dbReference type="ARBA" id="ARBA00023172"/>
    </source>
</evidence>
<evidence type="ECO:0000313" key="9">
    <source>
        <dbReference type="Proteomes" id="UP001205560"/>
    </source>
</evidence>
<keyword evidence="3 5" id="KW-0238">DNA-binding</keyword>
<dbReference type="Gene3D" id="1.10.150.130">
    <property type="match status" value="1"/>
</dbReference>
<dbReference type="PANTHER" id="PTHR30349">
    <property type="entry name" value="PHAGE INTEGRASE-RELATED"/>
    <property type="match status" value="1"/>
</dbReference>
<evidence type="ECO:0000256" key="1">
    <source>
        <dbReference type="ARBA" id="ARBA00008857"/>
    </source>
</evidence>
<evidence type="ECO:0000256" key="5">
    <source>
        <dbReference type="PROSITE-ProRule" id="PRU01248"/>
    </source>
</evidence>
<dbReference type="InterPro" id="IPR011010">
    <property type="entry name" value="DNA_brk_join_enz"/>
</dbReference>
<evidence type="ECO:0000259" key="7">
    <source>
        <dbReference type="PROSITE" id="PS51900"/>
    </source>
</evidence>
<reference evidence="8 9" key="1">
    <citation type="submission" date="2022-08" db="EMBL/GenBank/DDBJ databases">
        <title>Reclassification of Massilia species as members of the genera Telluria, Duganella, Pseudoduganella, Mokoshia gen. nov. and Zemynaea gen. nov. using orthogonal and non-orthogonal genome-based approaches.</title>
        <authorList>
            <person name="Bowman J.P."/>
        </authorList>
    </citation>
    <scope>NUCLEOTIDE SEQUENCE [LARGE SCALE GENOMIC DNA]</scope>
    <source>
        <strain evidence="8 9">LMG 28164</strain>
    </source>
</reference>
<keyword evidence="2" id="KW-0229">DNA integration</keyword>
<accession>A0ABT2ADN8</accession>
<dbReference type="SUPFAM" id="SSF56349">
    <property type="entry name" value="DNA breaking-rejoining enzymes"/>
    <property type="match status" value="1"/>
</dbReference>
<keyword evidence="9" id="KW-1185">Reference proteome</keyword>
<dbReference type="RefSeq" id="WP_258848037.1">
    <property type="nucleotide sequence ID" value="NZ_JANUGX010000039.1"/>
</dbReference>
<dbReference type="Gene3D" id="1.10.443.10">
    <property type="entry name" value="Intergrase catalytic core"/>
    <property type="match status" value="1"/>
</dbReference>
<dbReference type="InterPro" id="IPR044068">
    <property type="entry name" value="CB"/>
</dbReference>
<keyword evidence="4" id="KW-0233">DNA recombination</keyword>
<dbReference type="InterPro" id="IPR013762">
    <property type="entry name" value="Integrase-like_cat_sf"/>
</dbReference>
<dbReference type="CDD" id="cd00796">
    <property type="entry name" value="INT_Rci_Hp1_C"/>
    <property type="match status" value="1"/>
</dbReference>
<dbReference type="PANTHER" id="PTHR30349:SF64">
    <property type="entry name" value="PROPHAGE INTEGRASE INTD-RELATED"/>
    <property type="match status" value="1"/>
</dbReference>
<dbReference type="EMBL" id="JANUGX010000039">
    <property type="protein sequence ID" value="MCS0592267.1"/>
    <property type="molecule type" value="Genomic_DNA"/>
</dbReference>
<evidence type="ECO:0000313" key="8">
    <source>
        <dbReference type="EMBL" id="MCS0592267.1"/>
    </source>
</evidence>
<dbReference type="PROSITE" id="PS51900">
    <property type="entry name" value="CB"/>
    <property type="match status" value="1"/>
</dbReference>
<evidence type="ECO:0000256" key="2">
    <source>
        <dbReference type="ARBA" id="ARBA00022908"/>
    </source>
</evidence>
<name>A0ABT2ADN8_9BURK</name>
<gene>
    <name evidence="8" type="ORF">NX782_24080</name>
</gene>
<comment type="similarity">
    <text evidence="1">Belongs to the 'phage' integrase family.</text>
</comment>
<dbReference type="Proteomes" id="UP001205560">
    <property type="component" value="Unassembled WGS sequence"/>
</dbReference>
<evidence type="ECO:0000256" key="3">
    <source>
        <dbReference type="ARBA" id="ARBA00023125"/>
    </source>
</evidence>
<dbReference type="InterPro" id="IPR002104">
    <property type="entry name" value="Integrase_catalytic"/>
</dbReference>
<dbReference type="InterPro" id="IPR010998">
    <property type="entry name" value="Integrase_recombinase_N"/>
</dbReference>
<comment type="caution">
    <text evidence="8">The sequence shown here is derived from an EMBL/GenBank/DDBJ whole genome shotgun (WGS) entry which is preliminary data.</text>
</comment>